<evidence type="ECO:0000313" key="3">
    <source>
        <dbReference type="EMBL" id="CAL5228574.1"/>
    </source>
</evidence>
<protein>
    <submittedName>
        <fullName evidence="3">G11731 protein</fullName>
    </submittedName>
</protein>
<feature type="signal peptide" evidence="2">
    <location>
        <begin position="1"/>
        <end position="30"/>
    </location>
</feature>
<feature type="region of interest" description="Disordered" evidence="1">
    <location>
        <begin position="126"/>
        <end position="145"/>
    </location>
</feature>
<proteinExistence type="predicted"/>
<feature type="chain" id="PRO_5045592377" evidence="2">
    <location>
        <begin position="31"/>
        <end position="145"/>
    </location>
</feature>
<gene>
    <name evidence="3" type="primary">g11731</name>
    <name evidence="3" type="ORF">VP750_LOCUS10480</name>
</gene>
<accession>A0ABP1G8R0</accession>
<evidence type="ECO:0000256" key="2">
    <source>
        <dbReference type="SAM" id="SignalP"/>
    </source>
</evidence>
<keyword evidence="2" id="KW-0732">Signal</keyword>
<name>A0ABP1G8R0_9CHLO</name>
<sequence>MALRLWGLATASAMFIGAAVLYSAVPVAETSPSPPEPCGTLDLSSPLTQHCFPADGSHHFVCCTQIQAPENPHSPHGNYNPLERVIKAASNDSNYSWCTCSEEICTEQLRGFVQWNMNGNGWKGYVPPVGGSSGSGANGVSTSSQ</sequence>
<keyword evidence="4" id="KW-1185">Reference proteome</keyword>
<reference evidence="3 4" key="1">
    <citation type="submission" date="2024-06" db="EMBL/GenBank/DDBJ databases">
        <authorList>
            <person name="Kraege A."/>
            <person name="Thomma B."/>
        </authorList>
    </citation>
    <scope>NUCLEOTIDE SEQUENCE [LARGE SCALE GENOMIC DNA]</scope>
</reference>
<dbReference type="Proteomes" id="UP001497392">
    <property type="component" value="Unassembled WGS sequence"/>
</dbReference>
<evidence type="ECO:0000313" key="4">
    <source>
        <dbReference type="Proteomes" id="UP001497392"/>
    </source>
</evidence>
<organism evidence="3 4">
    <name type="scientific">Coccomyxa viridis</name>
    <dbReference type="NCBI Taxonomy" id="1274662"/>
    <lineage>
        <taxon>Eukaryota</taxon>
        <taxon>Viridiplantae</taxon>
        <taxon>Chlorophyta</taxon>
        <taxon>core chlorophytes</taxon>
        <taxon>Trebouxiophyceae</taxon>
        <taxon>Trebouxiophyceae incertae sedis</taxon>
        <taxon>Coccomyxaceae</taxon>
        <taxon>Coccomyxa</taxon>
    </lineage>
</organism>
<comment type="caution">
    <text evidence="3">The sequence shown here is derived from an EMBL/GenBank/DDBJ whole genome shotgun (WGS) entry which is preliminary data.</text>
</comment>
<dbReference type="EMBL" id="CAXHTA020000018">
    <property type="protein sequence ID" value="CAL5228574.1"/>
    <property type="molecule type" value="Genomic_DNA"/>
</dbReference>
<evidence type="ECO:0000256" key="1">
    <source>
        <dbReference type="SAM" id="MobiDB-lite"/>
    </source>
</evidence>